<protein>
    <submittedName>
        <fullName evidence="1">Uncharacterized protein</fullName>
    </submittedName>
</protein>
<accession>A0A7V2AZS0</accession>
<dbReference type="EMBL" id="DSGB01000004">
    <property type="protein sequence ID" value="HER95667.1"/>
    <property type="molecule type" value="Genomic_DNA"/>
</dbReference>
<reference evidence="1" key="1">
    <citation type="journal article" date="2020" name="mSystems">
        <title>Genome- and Community-Level Interaction Insights into Carbon Utilization and Element Cycling Functions of Hydrothermarchaeota in Hydrothermal Sediment.</title>
        <authorList>
            <person name="Zhou Z."/>
            <person name="Liu Y."/>
            <person name="Xu W."/>
            <person name="Pan J."/>
            <person name="Luo Z.H."/>
            <person name="Li M."/>
        </authorList>
    </citation>
    <scope>NUCLEOTIDE SEQUENCE [LARGE SCALE GENOMIC DNA]</scope>
    <source>
        <strain evidence="1">SpSt-143</strain>
    </source>
</reference>
<gene>
    <name evidence="1" type="ORF">ENO59_04005</name>
</gene>
<dbReference type="AlphaFoldDB" id="A0A7V2AZS0"/>
<organism evidence="1">
    <name type="scientific">Rhodothermus marinus</name>
    <name type="common">Rhodothermus obamensis</name>
    <dbReference type="NCBI Taxonomy" id="29549"/>
    <lineage>
        <taxon>Bacteria</taxon>
        <taxon>Pseudomonadati</taxon>
        <taxon>Rhodothermota</taxon>
        <taxon>Rhodothermia</taxon>
        <taxon>Rhodothermales</taxon>
        <taxon>Rhodothermaceae</taxon>
        <taxon>Rhodothermus</taxon>
    </lineage>
</organism>
<comment type="caution">
    <text evidence="1">The sequence shown here is derived from an EMBL/GenBank/DDBJ whole genome shotgun (WGS) entry which is preliminary data.</text>
</comment>
<sequence>MSERMQPSLESLLEQAKAFHILDEYVYHPPEVRIQIGLLQITLNEKQARLWVEAALMVYKRQYPGSPESSNP</sequence>
<proteinExistence type="predicted"/>
<name>A0A7V2AZS0_RHOMR</name>
<evidence type="ECO:0000313" key="1">
    <source>
        <dbReference type="EMBL" id="HER95667.1"/>
    </source>
</evidence>